<dbReference type="SMART" id="SM00267">
    <property type="entry name" value="GGDEF"/>
    <property type="match status" value="1"/>
</dbReference>
<dbReference type="EMBL" id="AP012050">
    <property type="protein sequence ID" value="BAM48442.1"/>
    <property type="molecule type" value="Genomic_DNA"/>
</dbReference>
<dbReference type="Gene3D" id="3.20.20.450">
    <property type="entry name" value="EAL domain"/>
    <property type="match status" value="1"/>
</dbReference>
<dbReference type="PANTHER" id="PTHR44757">
    <property type="entry name" value="DIGUANYLATE CYCLASE DGCP"/>
    <property type="match status" value="1"/>
</dbReference>
<evidence type="ECO:0000313" key="5">
    <source>
        <dbReference type="EMBL" id="BAM48442.1"/>
    </source>
</evidence>
<feature type="transmembrane region" description="Helical" evidence="1">
    <location>
        <begin position="75"/>
        <end position="97"/>
    </location>
</feature>
<dbReference type="Gene3D" id="3.30.70.270">
    <property type="match status" value="1"/>
</dbReference>
<feature type="transmembrane region" description="Helical" evidence="1">
    <location>
        <begin position="211"/>
        <end position="234"/>
    </location>
</feature>
<feature type="domain" description="EAL" evidence="2">
    <location>
        <begin position="409"/>
        <end position="661"/>
    </location>
</feature>
<feature type="domain" description="GGDEF" evidence="3">
    <location>
        <begin position="268"/>
        <end position="400"/>
    </location>
</feature>
<name>K0J4Y2_AMPXN</name>
<dbReference type="OrthoDB" id="9759607at2"/>
<organism evidence="5 6">
    <name type="scientific">Amphibacillus xylanus (strain ATCC 51415 / DSM 6626 / JCM 7361 / LMG 17667 / NBRC 15112 / Ep01)</name>
    <dbReference type="NCBI Taxonomy" id="698758"/>
    <lineage>
        <taxon>Bacteria</taxon>
        <taxon>Bacillati</taxon>
        <taxon>Bacillota</taxon>
        <taxon>Bacilli</taxon>
        <taxon>Bacillales</taxon>
        <taxon>Bacillaceae</taxon>
        <taxon>Amphibacillus</taxon>
    </lineage>
</organism>
<dbReference type="RefSeq" id="WP_015011021.1">
    <property type="nucleotide sequence ID" value="NC_018704.1"/>
</dbReference>
<evidence type="ECO:0000259" key="3">
    <source>
        <dbReference type="PROSITE" id="PS50887"/>
    </source>
</evidence>
<dbReference type="eggNOG" id="COG3300">
    <property type="taxonomic scope" value="Bacteria"/>
</dbReference>
<dbReference type="InterPro" id="IPR029787">
    <property type="entry name" value="Nucleotide_cyclase"/>
</dbReference>
<dbReference type="InterPro" id="IPR043128">
    <property type="entry name" value="Rev_trsase/Diguanyl_cyclase"/>
</dbReference>
<dbReference type="CDD" id="cd01948">
    <property type="entry name" value="EAL"/>
    <property type="match status" value="1"/>
</dbReference>
<dbReference type="AlphaFoldDB" id="K0J4Y2"/>
<dbReference type="CDD" id="cd01949">
    <property type="entry name" value="GGDEF"/>
    <property type="match status" value="1"/>
</dbReference>
<dbReference type="InterPro" id="IPR001633">
    <property type="entry name" value="EAL_dom"/>
</dbReference>
<dbReference type="PROSITE" id="PS50887">
    <property type="entry name" value="GGDEF"/>
    <property type="match status" value="1"/>
</dbReference>
<feature type="transmembrane region" description="Helical" evidence="1">
    <location>
        <begin position="104"/>
        <end position="124"/>
    </location>
</feature>
<feature type="transmembrane region" description="Helical" evidence="1">
    <location>
        <begin position="136"/>
        <end position="159"/>
    </location>
</feature>
<keyword evidence="1" id="KW-1133">Transmembrane helix</keyword>
<dbReference type="Pfam" id="PF03707">
    <property type="entry name" value="MHYT"/>
    <property type="match status" value="3"/>
</dbReference>
<dbReference type="NCBIfam" id="TIGR00254">
    <property type="entry name" value="GGDEF"/>
    <property type="match status" value="1"/>
</dbReference>
<dbReference type="eggNOG" id="COG5001">
    <property type="taxonomic scope" value="Bacteria"/>
</dbReference>
<dbReference type="PROSITE" id="PS50924">
    <property type="entry name" value="MHYT"/>
    <property type="match status" value="1"/>
</dbReference>
<evidence type="ECO:0000259" key="2">
    <source>
        <dbReference type="PROSITE" id="PS50883"/>
    </source>
</evidence>
<feature type="domain" description="MHYT" evidence="4">
    <location>
        <begin position="5"/>
        <end position="197"/>
    </location>
</feature>
<keyword evidence="1" id="KW-0472">Membrane</keyword>
<dbReference type="SUPFAM" id="SSF141868">
    <property type="entry name" value="EAL domain-like"/>
    <property type="match status" value="1"/>
</dbReference>
<dbReference type="Proteomes" id="UP000006294">
    <property type="component" value="Chromosome"/>
</dbReference>
<dbReference type="KEGG" id="axl:AXY_23100"/>
<dbReference type="InterPro" id="IPR000160">
    <property type="entry name" value="GGDEF_dom"/>
</dbReference>
<dbReference type="Pfam" id="PF00990">
    <property type="entry name" value="GGDEF"/>
    <property type="match status" value="1"/>
</dbReference>
<evidence type="ECO:0000313" key="6">
    <source>
        <dbReference type="Proteomes" id="UP000006294"/>
    </source>
</evidence>
<gene>
    <name evidence="5" type="ordered locus">AXY_23100</name>
</gene>
<dbReference type="InterPro" id="IPR035919">
    <property type="entry name" value="EAL_sf"/>
</dbReference>
<dbReference type="PANTHER" id="PTHR44757:SF2">
    <property type="entry name" value="BIOFILM ARCHITECTURE MAINTENANCE PROTEIN MBAA"/>
    <property type="match status" value="1"/>
</dbReference>
<dbReference type="SMART" id="SM00052">
    <property type="entry name" value="EAL"/>
    <property type="match status" value="1"/>
</dbReference>
<proteinExistence type="predicted"/>
<dbReference type="InterPro" id="IPR005330">
    <property type="entry name" value="MHYT_dom"/>
</dbReference>
<keyword evidence="1" id="KW-0812">Transmembrane</keyword>
<dbReference type="SUPFAM" id="SSF55073">
    <property type="entry name" value="Nucleotide cyclase"/>
    <property type="match status" value="1"/>
</dbReference>
<evidence type="ECO:0000256" key="1">
    <source>
        <dbReference type="PROSITE-ProRule" id="PRU00244"/>
    </source>
</evidence>
<accession>K0J4Y2</accession>
<dbReference type="PROSITE" id="PS50883">
    <property type="entry name" value="EAL"/>
    <property type="match status" value="1"/>
</dbReference>
<evidence type="ECO:0000259" key="4">
    <source>
        <dbReference type="PROSITE" id="PS50924"/>
    </source>
</evidence>
<feature type="transmembrane region" description="Helical" evidence="1">
    <location>
        <begin position="171"/>
        <end position="191"/>
    </location>
</feature>
<feature type="transmembrane region" description="Helical" evidence="1">
    <location>
        <begin position="40"/>
        <end position="63"/>
    </location>
</feature>
<protein>
    <submittedName>
        <fullName evidence="5">Putative signaling protein</fullName>
    </submittedName>
</protein>
<dbReference type="InterPro" id="IPR052155">
    <property type="entry name" value="Biofilm_reg_signaling"/>
</dbReference>
<sequence>MFQQHNVYLVVLSLIIAIISSYSALTITAKITVATSKLKIFWLISGSVVMGTGIWSMHFVGMIAHYSHASVTYDLNLTIISMVVSIGSSFIAFYLTLFKKMTMYQIGVGGFFMGSGIISMHYIGMKAIIMDGVMTFNNSLVITSIIIALLASYIALILFDRFKSQPRASLLKWLAALVMGLAVSGMHYIGMAATTMELFSTPAHKTYEIDLFLLIGVIIAISITILIVWTSIYFDRFMLEKIAYKDHVTGLANRNELTRFFRKIDPNNKISLLFIDLDHFKAINDTFGHDIGDFLLKHIGLTLKKFQNDFSQGFRIGGDEFVFILNHPDLSLAEKAAQSLLDELKEPFYVNGNELNITCSIGIANGFVEKNSYKNLLRAADTAMYVAKKNGKNQYSIFTTDMKVEVERKLKLEKDLSSALKSEQFFLEYQTKWNLKTNQLFGFEALVRWGHPEFGTIYPDEFMPLIEKTGMLITYSKWLLEQVCKHFYTLETLGIKHPVSVNLSAKLFLTDKLYDIIDKSLKKSGINPHDLEIEFTESMMLLDVDHIIQQLKKVGTLGIKVSMDEFGTGYSSIGLLDILPINTVKLDRQFSINIDKPSKQAIIRAIVILAESLGLEVIADGVEVAKDVNQLLELGCYIMQGSYFSQPIPFEEIKTWAKHYRR</sequence>
<reference evidence="5 6" key="1">
    <citation type="submission" date="2011-01" db="EMBL/GenBank/DDBJ databases">
        <title>Whole genome sequence of Amphibacillus xylinus NBRC 15112.</title>
        <authorList>
            <person name="Nakazawa H."/>
            <person name="Katano Y."/>
            <person name="Nakamura S."/>
            <person name="Sasagawa M."/>
            <person name="Fukada J."/>
            <person name="Arai T."/>
            <person name="Sasakura N."/>
            <person name="Mochizuki D."/>
            <person name="Hosoyama A."/>
            <person name="Harada K."/>
            <person name="Horikawa H."/>
            <person name="Kato Y."/>
            <person name="Harada T."/>
            <person name="Sasaki K."/>
            <person name="Sekiguchi M."/>
            <person name="Hodoyama M."/>
            <person name="Nishiko R."/>
            <person name="Narita H."/>
            <person name="Hanamaki A."/>
            <person name="Hata C."/>
            <person name="Konno Y."/>
            <person name="Niimura Y."/>
            <person name="Yamazaki S."/>
            <person name="Fujita N."/>
        </authorList>
    </citation>
    <scope>NUCLEOTIDE SEQUENCE [LARGE SCALE GENOMIC DNA]</scope>
    <source>
        <strain evidence="6">ATCC 51415 / DSM 6626 / JCM 7361 / LMG 17667 / NBRC 15112 / Ep01</strain>
    </source>
</reference>
<feature type="transmembrane region" description="Helical" evidence="1">
    <location>
        <begin position="6"/>
        <end position="28"/>
    </location>
</feature>
<dbReference type="STRING" id="698758.AXY_23100"/>
<keyword evidence="6" id="KW-1185">Reference proteome</keyword>
<dbReference type="HOGENOM" id="CLU_000445_70_49_9"/>
<dbReference type="Pfam" id="PF00563">
    <property type="entry name" value="EAL"/>
    <property type="match status" value="1"/>
</dbReference>
<dbReference type="GO" id="GO:0016020">
    <property type="term" value="C:membrane"/>
    <property type="evidence" value="ECO:0007669"/>
    <property type="project" value="UniProtKB-UniRule"/>
</dbReference>